<feature type="non-terminal residue" evidence="1">
    <location>
        <position position="163"/>
    </location>
</feature>
<proteinExistence type="predicted"/>
<organism evidence="1">
    <name type="scientific">marine sediment metagenome</name>
    <dbReference type="NCBI Taxonomy" id="412755"/>
    <lineage>
        <taxon>unclassified sequences</taxon>
        <taxon>metagenomes</taxon>
        <taxon>ecological metagenomes</taxon>
    </lineage>
</organism>
<dbReference type="AlphaFoldDB" id="A0A0F8YGQ7"/>
<gene>
    <name evidence="1" type="ORF">LCGC14_2899740</name>
</gene>
<dbReference type="EMBL" id="LAZR01057053">
    <property type="protein sequence ID" value="KKK72850.1"/>
    <property type="molecule type" value="Genomic_DNA"/>
</dbReference>
<reference evidence="1" key="1">
    <citation type="journal article" date="2015" name="Nature">
        <title>Complex archaea that bridge the gap between prokaryotes and eukaryotes.</title>
        <authorList>
            <person name="Spang A."/>
            <person name="Saw J.H."/>
            <person name="Jorgensen S.L."/>
            <person name="Zaremba-Niedzwiedzka K."/>
            <person name="Martijn J."/>
            <person name="Lind A.E."/>
            <person name="van Eijk R."/>
            <person name="Schleper C."/>
            <person name="Guy L."/>
            <person name="Ettema T.J."/>
        </authorList>
    </citation>
    <scope>NUCLEOTIDE SEQUENCE</scope>
</reference>
<name>A0A0F8YGQ7_9ZZZZ</name>
<sequence>MPLKEPLKYRREINGFTDIISTHVCEFNLCVKTKRIQLINLAESLYGCIYSGIYHICKENRSSCNNLTNNEDGIIICTFSGVEIEKKIEENRYGRPKKDYHIFDEGSSPSKAEIEIENQMRESMEKESIMSDINQENIPKPSSLINLDIIPMNSKLNKTSLFI</sequence>
<evidence type="ECO:0000313" key="1">
    <source>
        <dbReference type="EMBL" id="KKK72850.1"/>
    </source>
</evidence>
<comment type="caution">
    <text evidence="1">The sequence shown here is derived from an EMBL/GenBank/DDBJ whole genome shotgun (WGS) entry which is preliminary data.</text>
</comment>
<accession>A0A0F8YGQ7</accession>
<protein>
    <submittedName>
        <fullName evidence="1">Uncharacterized protein</fullName>
    </submittedName>
</protein>